<proteinExistence type="predicted"/>
<dbReference type="InterPro" id="IPR027273">
    <property type="entry name" value="Neocarzinostatin-like"/>
</dbReference>
<evidence type="ECO:0000313" key="1">
    <source>
        <dbReference type="EMBL" id="CAB5240188.1"/>
    </source>
</evidence>
<organism evidence="1">
    <name type="scientific">freshwater metagenome</name>
    <dbReference type="NCBI Taxonomy" id="449393"/>
    <lineage>
        <taxon>unclassified sequences</taxon>
        <taxon>metagenomes</taxon>
        <taxon>ecological metagenomes</taxon>
    </lineage>
</organism>
<reference evidence="1" key="1">
    <citation type="submission" date="2020-05" db="EMBL/GenBank/DDBJ databases">
        <authorList>
            <person name="Chiriac C."/>
            <person name="Salcher M."/>
            <person name="Ghai R."/>
            <person name="Kavagutti S V."/>
        </authorList>
    </citation>
    <scope>NUCLEOTIDE SEQUENCE</scope>
</reference>
<protein>
    <submittedName>
        <fullName evidence="1">Unannotated protein</fullName>
    </submittedName>
</protein>
<sequence>MKPIARITAIAAVLALLLSPISADAMTTFNGGPLTNLDPTTATVHIALSNFSTKGGLYIQECVAGVDGARPSMCNKAAELWISNDSHASFAPTADIIFKPQAMFTSGTTAVDCRVSMCGAFLRFDHTVQGDTSEDQFIALTFKAGGVVVPTLPTDEITATLGGATLSTRTPVEFAYRSPALIIATSKAGAPLTYASLAPECALDGTRVTALKGSGYCDIALTSAGTSSAAGVTAHFPLKLIPGNQTIIAKAMPTTLKAKRSAVLSKKTTFGASIKYSASGACVVKGNTLRGVRVGTCTLKASAPAKAGMWNSIENTYRISIK</sequence>
<accession>A0A6J7XUS6</accession>
<dbReference type="Gene3D" id="2.60.40.230">
    <property type="entry name" value="Neocarzinostatin-like"/>
    <property type="match status" value="1"/>
</dbReference>
<dbReference type="SUPFAM" id="SSF49319">
    <property type="entry name" value="Actinoxanthin-like"/>
    <property type="match status" value="1"/>
</dbReference>
<gene>
    <name evidence="1" type="ORF">UFOPK3554_00705</name>
</gene>
<dbReference type="EMBL" id="CAFBSG010000008">
    <property type="protein sequence ID" value="CAB5240188.1"/>
    <property type="molecule type" value="Genomic_DNA"/>
</dbReference>
<dbReference type="AlphaFoldDB" id="A0A6J7XUS6"/>
<name>A0A6J7XUS6_9ZZZZ</name>